<name>A0A2Z2KPT2_9BACL</name>
<dbReference type="EMBL" id="CP021780">
    <property type="protein sequence ID" value="ASA23342.1"/>
    <property type="molecule type" value="Genomic_DNA"/>
</dbReference>
<dbReference type="Pfam" id="PF00300">
    <property type="entry name" value="His_Phos_1"/>
    <property type="match status" value="1"/>
</dbReference>
<gene>
    <name evidence="1" type="ORF">B9T62_22565</name>
</gene>
<dbReference type="Gene3D" id="3.40.50.1240">
    <property type="entry name" value="Phosphoglycerate mutase-like"/>
    <property type="match status" value="1"/>
</dbReference>
<dbReference type="InterPro" id="IPR013078">
    <property type="entry name" value="His_Pase_superF_clade-1"/>
</dbReference>
<organism evidence="1 2">
    <name type="scientific">Paenibacillus donghaensis</name>
    <dbReference type="NCBI Taxonomy" id="414771"/>
    <lineage>
        <taxon>Bacteria</taxon>
        <taxon>Bacillati</taxon>
        <taxon>Bacillota</taxon>
        <taxon>Bacilli</taxon>
        <taxon>Bacillales</taxon>
        <taxon>Paenibacillaceae</taxon>
        <taxon>Paenibacillus</taxon>
    </lineage>
</organism>
<evidence type="ECO:0000313" key="1">
    <source>
        <dbReference type="EMBL" id="ASA23342.1"/>
    </source>
</evidence>
<evidence type="ECO:0008006" key="3">
    <source>
        <dbReference type="Google" id="ProtNLM"/>
    </source>
</evidence>
<keyword evidence="2" id="KW-1185">Reference proteome</keyword>
<protein>
    <recommendedName>
        <fullName evidence="3">Histidine phosphatase family protein</fullName>
    </recommendedName>
</protein>
<dbReference type="SUPFAM" id="SSF53254">
    <property type="entry name" value="Phosphoglycerate mutase-like"/>
    <property type="match status" value="1"/>
</dbReference>
<reference evidence="1 2" key="1">
    <citation type="submission" date="2017-06" db="EMBL/GenBank/DDBJ databases">
        <title>Complete genome sequence of Paenibacillus donghaensis KCTC 13049T isolated from East Sea sediment, South Korea.</title>
        <authorList>
            <person name="Jung B.K."/>
            <person name="Hong S.-J."/>
            <person name="Shin J.-H."/>
        </authorList>
    </citation>
    <scope>NUCLEOTIDE SEQUENCE [LARGE SCALE GENOMIC DNA]</scope>
    <source>
        <strain evidence="1 2">KCTC 13049</strain>
    </source>
</reference>
<dbReference type="CDD" id="cd07040">
    <property type="entry name" value="HP"/>
    <property type="match status" value="1"/>
</dbReference>
<evidence type="ECO:0000313" key="2">
    <source>
        <dbReference type="Proteomes" id="UP000249890"/>
    </source>
</evidence>
<dbReference type="InterPro" id="IPR029033">
    <property type="entry name" value="His_PPase_superfam"/>
</dbReference>
<dbReference type="AlphaFoldDB" id="A0A2Z2KPT2"/>
<dbReference type="OrthoDB" id="2237472at2"/>
<dbReference type="RefSeq" id="WP_087917337.1">
    <property type="nucleotide sequence ID" value="NZ_CP021780.1"/>
</dbReference>
<sequence>MSGDHHILTDILEGGYILYTRHATTSTNTESPNPDLNDCSTQRNLGTEGQAEAKELGEIYRRLGITVSNPVLTSPYCRTRDTAKLAFGDRTEVFHDLIHIHLLAESQIPEPMKRSKDRLLQLFETVPHAGQNLVIIGHSHSFDPSYREIPFAGTVVLQPGGQHRGFTFKGLVELAQWRNEASTISNRLLEAIK</sequence>
<dbReference type="KEGG" id="pdh:B9T62_22565"/>
<dbReference type="Proteomes" id="UP000249890">
    <property type="component" value="Chromosome"/>
</dbReference>
<accession>A0A2Z2KPT2</accession>
<proteinExistence type="predicted"/>